<dbReference type="Proteomes" id="UP000827138">
    <property type="component" value="Chromosome"/>
</dbReference>
<name>A0ABX8XKI7_9ACTN</name>
<dbReference type="RefSeq" id="WP_220645252.1">
    <property type="nucleotide sequence ID" value="NZ_CP080647.1"/>
</dbReference>
<feature type="region of interest" description="Disordered" evidence="1">
    <location>
        <begin position="1"/>
        <end position="21"/>
    </location>
</feature>
<feature type="compositionally biased region" description="Basic and acidic residues" evidence="1">
    <location>
        <begin position="9"/>
        <end position="21"/>
    </location>
</feature>
<evidence type="ECO:0000313" key="2">
    <source>
        <dbReference type="EMBL" id="QYX76117.1"/>
    </source>
</evidence>
<feature type="compositionally biased region" description="Low complexity" evidence="1">
    <location>
        <begin position="150"/>
        <end position="166"/>
    </location>
</feature>
<organism evidence="2 3">
    <name type="scientific">Streptomyces akebiae</name>
    <dbReference type="NCBI Taxonomy" id="2865673"/>
    <lineage>
        <taxon>Bacteria</taxon>
        <taxon>Bacillati</taxon>
        <taxon>Actinomycetota</taxon>
        <taxon>Actinomycetes</taxon>
        <taxon>Kitasatosporales</taxon>
        <taxon>Streptomycetaceae</taxon>
        <taxon>Streptomyces</taxon>
    </lineage>
</organism>
<gene>
    <name evidence="2" type="ORF">K1J60_05990</name>
</gene>
<feature type="region of interest" description="Disordered" evidence="1">
    <location>
        <begin position="106"/>
        <end position="173"/>
    </location>
</feature>
<evidence type="ECO:0000313" key="3">
    <source>
        <dbReference type="Proteomes" id="UP000827138"/>
    </source>
</evidence>
<dbReference type="EMBL" id="CP080647">
    <property type="protein sequence ID" value="QYX76117.1"/>
    <property type="molecule type" value="Genomic_DNA"/>
</dbReference>
<protein>
    <submittedName>
        <fullName evidence="2">Uncharacterized protein</fullName>
    </submittedName>
</protein>
<sequence length="173" mass="18614">MAQRRPRKSAREVEARERVRARRAEHWARERQLEDLATDYEVAAQEITDVTTEAEEKIAAYAARLRGEAETAKQELRDRQTESVGQMLKLDGVRSVADRLGESVDTVRKVAARPDRAPERGKLDHGLAAARSTGQEAAAGQPVTRPIPPANAAATASPGPATAGPAEQSAASA</sequence>
<keyword evidence="3" id="KW-1185">Reference proteome</keyword>
<proteinExistence type="predicted"/>
<evidence type="ECO:0000256" key="1">
    <source>
        <dbReference type="SAM" id="MobiDB-lite"/>
    </source>
</evidence>
<accession>A0ABX8XKI7</accession>
<feature type="compositionally biased region" description="Basic and acidic residues" evidence="1">
    <location>
        <begin position="106"/>
        <end position="125"/>
    </location>
</feature>
<reference evidence="2 3" key="1">
    <citation type="submission" date="2021-08" db="EMBL/GenBank/DDBJ databases">
        <authorList>
            <person name="Ping M."/>
        </authorList>
    </citation>
    <scope>NUCLEOTIDE SEQUENCE [LARGE SCALE GENOMIC DNA]</scope>
    <source>
        <strain evidence="2 3">MG28</strain>
    </source>
</reference>